<organism evidence="1 2">
    <name type="scientific">Leptospira neocaledonica</name>
    <dbReference type="NCBI Taxonomy" id="2023192"/>
    <lineage>
        <taxon>Bacteria</taxon>
        <taxon>Pseudomonadati</taxon>
        <taxon>Spirochaetota</taxon>
        <taxon>Spirochaetia</taxon>
        <taxon>Leptospirales</taxon>
        <taxon>Leptospiraceae</taxon>
        <taxon>Leptospira</taxon>
    </lineage>
</organism>
<evidence type="ECO:0008006" key="3">
    <source>
        <dbReference type="Google" id="ProtNLM"/>
    </source>
</evidence>
<gene>
    <name evidence="1" type="ORF">CH365_12950</name>
</gene>
<dbReference type="Pfam" id="PF05973">
    <property type="entry name" value="Gp49"/>
    <property type="match status" value="1"/>
</dbReference>
<name>A0A2M9ZW46_9LEPT</name>
<dbReference type="InterPro" id="IPR035093">
    <property type="entry name" value="RelE/ParE_toxin_dom_sf"/>
</dbReference>
<keyword evidence="2" id="KW-1185">Reference proteome</keyword>
<dbReference type="EMBL" id="NPEA01000007">
    <property type="protein sequence ID" value="PJZ76296.1"/>
    <property type="molecule type" value="Genomic_DNA"/>
</dbReference>
<dbReference type="OrthoDB" id="573082at2"/>
<dbReference type="AlphaFoldDB" id="A0A2M9ZW46"/>
<dbReference type="RefSeq" id="WP_100769003.1">
    <property type="nucleotide sequence ID" value="NZ_NPEA01000007.1"/>
</dbReference>
<evidence type="ECO:0000313" key="2">
    <source>
        <dbReference type="Proteomes" id="UP000231843"/>
    </source>
</evidence>
<sequence>MKFKVQLLEPAEDFLLKLENKLKAKAFRTIELLAEFGPELREPFSKKIQGYAGLFELRIKQGSNICRLFYFFEKGRVVIITSGFVKKDQKTDKDELTRAFKLMKTYKGDEHET</sequence>
<dbReference type="Proteomes" id="UP000231843">
    <property type="component" value="Unassembled WGS sequence"/>
</dbReference>
<accession>A0A2M9ZW46</accession>
<evidence type="ECO:0000313" key="1">
    <source>
        <dbReference type="EMBL" id="PJZ76296.1"/>
    </source>
</evidence>
<reference evidence="1 2" key="1">
    <citation type="submission" date="2017-07" db="EMBL/GenBank/DDBJ databases">
        <title>Leptospira spp. isolated from tropical soils.</title>
        <authorList>
            <person name="Thibeaux R."/>
            <person name="Iraola G."/>
            <person name="Ferres I."/>
            <person name="Bierque E."/>
            <person name="Girault D."/>
            <person name="Soupe-Gilbert M.-E."/>
            <person name="Picardeau M."/>
            <person name="Goarant C."/>
        </authorList>
    </citation>
    <scope>NUCLEOTIDE SEQUENCE [LARGE SCALE GENOMIC DNA]</scope>
    <source>
        <strain evidence="1 2">ES4-C-A1</strain>
    </source>
</reference>
<dbReference type="SUPFAM" id="SSF143011">
    <property type="entry name" value="RelE-like"/>
    <property type="match status" value="1"/>
</dbReference>
<protein>
    <recommendedName>
        <fullName evidence="3">Addiction module toxin RelE</fullName>
    </recommendedName>
</protein>
<comment type="caution">
    <text evidence="1">The sequence shown here is derived from an EMBL/GenBank/DDBJ whole genome shotgun (WGS) entry which is preliminary data.</text>
</comment>
<dbReference type="Gene3D" id="3.30.2310.20">
    <property type="entry name" value="RelE-like"/>
    <property type="match status" value="1"/>
</dbReference>
<proteinExistence type="predicted"/>
<dbReference type="InterPro" id="IPR009241">
    <property type="entry name" value="HigB-like"/>
</dbReference>